<evidence type="ECO:0000313" key="2">
    <source>
        <dbReference type="Proteomes" id="UP000805193"/>
    </source>
</evidence>
<sequence length="213" mass="23343">MTCPTWRGTCTDYSSDVAVGELTSGGTMPSHDSPRTTWAWTYRRAPCGMPLLRTTLPINRCTSGAPADMPDPGFGGGLAEFPALPPSAVVPECFVHSGHGTVMVLAFKPQLKQLSHDAKASTVLVVWNKTIYHVKSRKGHRKAGALHPAHRHRSSALCCLFQMLPSCSTLWSWIEKPGKAKSAAFEDRIMERIRLEILQQMLMNAEAAHCAVF</sequence>
<organism evidence="1 2">
    <name type="scientific">Ixodes persulcatus</name>
    <name type="common">Taiga tick</name>
    <dbReference type="NCBI Taxonomy" id="34615"/>
    <lineage>
        <taxon>Eukaryota</taxon>
        <taxon>Metazoa</taxon>
        <taxon>Ecdysozoa</taxon>
        <taxon>Arthropoda</taxon>
        <taxon>Chelicerata</taxon>
        <taxon>Arachnida</taxon>
        <taxon>Acari</taxon>
        <taxon>Parasitiformes</taxon>
        <taxon>Ixodida</taxon>
        <taxon>Ixodoidea</taxon>
        <taxon>Ixodidae</taxon>
        <taxon>Ixodinae</taxon>
        <taxon>Ixodes</taxon>
    </lineage>
</organism>
<protein>
    <submittedName>
        <fullName evidence="1">Uncharacterized protein</fullName>
    </submittedName>
</protein>
<proteinExistence type="predicted"/>
<dbReference type="Proteomes" id="UP000805193">
    <property type="component" value="Unassembled WGS sequence"/>
</dbReference>
<reference evidence="1 2" key="1">
    <citation type="journal article" date="2020" name="Cell">
        <title>Large-Scale Comparative Analyses of Tick Genomes Elucidate Their Genetic Diversity and Vector Capacities.</title>
        <authorList>
            <consortium name="Tick Genome and Microbiome Consortium (TIGMIC)"/>
            <person name="Jia N."/>
            <person name="Wang J."/>
            <person name="Shi W."/>
            <person name="Du L."/>
            <person name="Sun Y."/>
            <person name="Zhan W."/>
            <person name="Jiang J.F."/>
            <person name="Wang Q."/>
            <person name="Zhang B."/>
            <person name="Ji P."/>
            <person name="Bell-Sakyi L."/>
            <person name="Cui X.M."/>
            <person name="Yuan T.T."/>
            <person name="Jiang B.G."/>
            <person name="Yang W.F."/>
            <person name="Lam T.T."/>
            <person name="Chang Q.C."/>
            <person name="Ding S.J."/>
            <person name="Wang X.J."/>
            <person name="Zhu J.G."/>
            <person name="Ruan X.D."/>
            <person name="Zhao L."/>
            <person name="Wei J.T."/>
            <person name="Ye R.Z."/>
            <person name="Que T.C."/>
            <person name="Du C.H."/>
            <person name="Zhou Y.H."/>
            <person name="Cheng J.X."/>
            <person name="Dai P.F."/>
            <person name="Guo W.B."/>
            <person name="Han X.H."/>
            <person name="Huang E.J."/>
            <person name="Li L.F."/>
            <person name="Wei W."/>
            <person name="Gao Y.C."/>
            <person name="Liu J.Z."/>
            <person name="Shao H.Z."/>
            <person name="Wang X."/>
            <person name="Wang C.C."/>
            <person name="Yang T.C."/>
            <person name="Huo Q.B."/>
            <person name="Li W."/>
            <person name="Chen H.Y."/>
            <person name="Chen S.E."/>
            <person name="Zhou L.G."/>
            <person name="Ni X.B."/>
            <person name="Tian J.H."/>
            <person name="Sheng Y."/>
            <person name="Liu T."/>
            <person name="Pan Y.S."/>
            <person name="Xia L.Y."/>
            <person name="Li J."/>
            <person name="Zhao F."/>
            <person name="Cao W.C."/>
        </authorList>
    </citation>
    <scope>NUCLEOTIDE SEQUENCE [LARGE SCALE GENOMIC DNA]</scope>
    <source>
        <strain evidence="1">Iper-2018</strain>
    </source>
</reference>
<gene>
    <name evidence="1" type="ORF">HPB47_002073</name>
</gene>
<dbReference type="EMBL" id="JABSTQ010010276">
    <property type="protein sequence ID" value="KAG0422082.1"/>
    <property type="molecule type" value="Genomic_DNA"/>
</dbReference>
<evidence type="ECO:0000313" key="1">
    <source>
        <dbReference type="EMBL" id="KAG0422082.1"/>
    </source>
</evidence>
<comment type="caution">
    <text evidence="1">The sequence shown here is derived from an EMBL/GenBank/DDBJ whole genome shotgun (WGS) entry which is preliminary data.</text>
</comment>
<keyword evidence="2" id="KW-1185">Reference proteome</keyword>
<accession>A0AC60PM77</accession>
<name>A0AC60PM77_IXOPE</name>